<dbReference type="EMBL" id="JACHXH010000041">
    <property type="protein sequence ID" value="MBB3138936.1"/>
    <property type="molecule type" value="Genomic_DNA"/>
</dbReference>
<evidence type="ECO:0000313" key="4">
    <source>
        <dbReference type="Proteomes" id="UP000518315"/>
    </source>
</evidence>
<sequence length="70" mass="7572">MLETKPNFSRPDETYAMLIKTHEGLTDEESQALNARLILILLNQVGDYETIGQALALARSGIGPEVGSAV</sequence>
<dbReference type="EMBL" id="RJJT01000038">
    <property type="protein sequence ID" value="RSB60429.1"/>
    <property type="molecule type" value="Genomic_DNA"/>
</dbReference>
<comment type="caution">
    <text evidence="2">The sequence shown here is derived from an EMBL/GenBank/DDBJ whole genome shotgun (WGS) entry which is preliminary data.</text>
</comment>
<dbReference type="Pfam" id="PF10932">
    <property type="entry name" value="DUF2783"/>
    <property type="match status" value="1"/>
</dbReference>
<dbReference type="OrthoDB" id="8420594at2"/>
<gene>
    <name evidence="2" type="ORF">EFD55_31575</name>
    <name evidence="1" type="ORF">FHS26_006716</name>
</gene>
<reference evidence="1 4" key="2">
    <citation type="submission" date="2020-08" db="EMBL/GenBank/DDBJ databases">
        <title>Genomic Encyclopedia of Type Strains, Phase III (KMG-III): the genomes of soil and plant-associated and newly described type strains.</title>
        <authorList>
            <person name="Whitman W."/>
        </authorList>
    </citation>
    <scope>NUCLEOTIDE SEQUENCE [LARGE SCALE GENOMIC DNA]</scope>
    <source>
        <strain evidence="1 4">CECT 4113</strain>
    </source>
</reference>
<dbReference type="InterPro" id="IPR021233">
    <property type="entry name" value="DUF2783"/>
</dbReference>
<dbReference type="AlphaFoldDB" id="A0A3R9BKI7"/>
<proteinExistence type="predicted"/>
<dbReference type="Proteomes" id="UP000518315">
    <property type="component" value="Unassembled WGS sequence"/>
</dbReference>
<evidence type="ECO:0000313" key="2">
    <source>
        <dbReference type="EMBL" id="RSB60429.1"/>
    </source>
</evidence>
<accession>A0A3R9BKI7</accession>
<protein>
    <submittedName>
        <fullName evidence="2">DUF2783 domain-containing protein</fullName>
    </submittedName>
    <submittedName>
        <fullName evidence="1">Putative radical SAM superfamily protein</fullName>
    </submittedName>
</protein>
<dbReference type="Proteomes" id="UP000277279">
    <property type="component" value="Unassembled WGS sequence"/>
</dbReference>
<reference evidence="2 3" key="1">
    <citation type="submission" date="2018-11" db="EMBL/GenBank/DDBJ databases">
        <authorList>
            <person name="Huo Y."/>
        </authorList>
    </citation>
    <scope>NUCLEOTIDE SEQUENCE [LARGE SCALE GENOMIC DNA]</scope>
    <source>
        <strain evidence="2 3">DSM 30132</strain>
    </source>
</reference>
<evidence type="ECO:0000313" key="3">
    <source>
        <dbReference type="Proteomes" id="UP000277279"/>
    </source>
</evidence>
<name>A0A3R9BKI7_9HYPH</name>
<keyword evidence="4" id="KW-1185">Reference proteome</keyword>
<dbReference type="RefSeq" id="WP_125850840.1">
    <property type="nucleotide sequence ID" value="NZ_JACHXH010000041.1"/>
</dbReference>
<organism evidence="2 3">
    <name type="scientific">Rhizobium pisi</name>
    <dbReference type="NCBI Taxonomy" id="574561"/>
    <lineage>
        <taxon>Bacteria</taxon>
        <taxon>Pseudomonadati</taxon>
        <taxon>Pseudomonadota</taxon>
        <taxon>Alphaproteobacteria</taxon>
        <taxon>Hyphomicrobiales</taxon>
        <taxon>Rhizobiaceae</taxon>
        <taxon>Rhizobium/Agrobacterium group</taxon>
        <taxon>Rhizobium</taxon>
    </lineage>
</organism>
<evidence type="ECO:0000313" key="1">
    <source>
        <dbReference type="EMBL" id="MBB3138936.1"/>
    </source>
</evidence>